<dbReference type="InterPro" id="IPR001433">
    <property type="entry name" value="OxRdtase_FAD/NAD-bd"/>
</dbReference>
<dbReference type="Gene3D" id="3.40.50.80">
    <property type="entry name" value="Nucleotide-binding domain of ferredoxin-NADP reductase (FNR) module"/>
    <property type="match status" value="1"/>
</dbReference>
<dbReference type="Pfam" id="PF00111">
    <property type="entry name" value="Fer2"/>
    <property type="match status" value="1"/>
</dbReference>
<keyword evidence="2" id="KW-0001">2Fe-2S</keyword>
<dbReference type="Pfam" id="PF00175">
    <property type="entry name" value="NAD_binding_1"/>
    <property type="match status" value="1"/>
</dbReference>
<dbReference type="InterPro" id="IPR012675">
    <property type="entry name" value="Beta-grasp_dom_sf"/>
</dbReference>
<dbReference type="KEGG" id="siw:GH266_13375"/>
<dbReference type="InterPro" id="IPR050415">
    <property type="entry name" value="MRET"/>
</dbReference>
<dbReference type="RefSeq" id="WP_158194267.1">
    <property type="nucleotide sequence ID" value="NZ_CP046908.1"/>
</dbReference>
<evidence type="ECO:0000313" key="10">
    <source>
        <dbReference type="Proteomes" id="UP000435648"/>
    </source>
</evidence>
<evidence type="ECO:0000256" key="5">
    <source>
        <dbReference type="ARBA" id="ARBA00023004"/>
    </source>
</evidence>
<evidence type="ECO:0000256" key="1">
    <source>
        <dbReference type="ARBA" id="ARBA00022630"/>
    </source>
</evidence>
<protein>
    <submittedName>
        <fullName evidence="9">2Fe-2S iron-sulfur cluster binding domain-containing protein</fullName>
    </submittedName>
</protein>
<proteinExistence type="predicted"/>
<dbReference type="AlphaFoldDB" id="A0A857C929"/>
<evidence type="ECO:0000256" key="6">
    <source>
        <dbReference type="ARBA" id="ARBA00023014"/>
    </source>
</evidence>
<dbReference type="PROSITE" id="PS51384">
    <property type="entry name" value="FAD_FR"/>
    <property type="match status" value="1"/>
</dbReference>
<evidence type="ECO:0000256" key="4">
    <source>
        <dbReference type="ARBA" id="ARBA00023002"/>
    </source>
</evidence>
<keyword evidence="3" id="KW-0479">Metal-binding</keyword>
<dbReference type="GO" id="GO:0016491">
    <property type="term" value="F:oxidoreductase activity"/>
    <property type="evidence" value="ECO:0007669"/>
    <property type="project" value="UniProtKB-KW"/>
</dbReference>
<gene>
    <name evidence="9" type="ORF">GH266_13375</name>
</gene>
<dbReference type="EMBL" id="CP046908">
    <property type="protein sequence ID" value="QGZ35397.1"/>
    <property type="molecule type" value="Genomic_DNA"/>
</dbReference>
<feature type="domain" description="2Fe-2S ferredoxin-type" evidence="7">
    <location>
        <begin position="238"/>
        <end position="320"/>
    </location>
</feature>
<dbReference type="Gene3D" id="3.10.20.30">
    <property type="match status" value="1"/>
</dbReference>
<name>A0A857C929_9HYPH</name>
<accession>A0A857C929</accession>
<sequence length="320" mass="34443">MVARLVMKLKVAELRREAGDVLAIRLEHPRRPQLPAWTAGAHVDVHVPGLGVRHYSLWGDPDDRSHYLIAVRREEAGRGGSAWLHAALAPDALLTVAAPRNHFELPEAPRRTLLVAGGIGVTPLLAMARRLAHQTAHQNADFAFHYCARSRAAAPLLDEVAAVCGSRLVTWFPEEGRRFDASTVLAAEPAEADVLVCGPPRLAEAVEAAVAARGWPTECFHTERFAALDPGDFVPEPFEAVIASTGAVLSVPAERSLVAVLAEGGIALPTSCESGVCGSCECGYLQGEVVHRDVVLDPRRQKTRLMPCVSRGRGRIVLDL</sequence>
<evidence type="ECO:0000256" key="2">
    <source>
        <dbReference type="ARBA" id="ARBA00022714"/>
    </source>
</evidence>
<dbReference type="OrthoDB" id="9792185at2"/>
<evidence type="ECO:0000259" key="7">
    <source>
        <dbReference type="PROSITE" id="PS51085"/>
    </source>
</evidence>
<evidence type="ECO:0000256" key="3">
    <source>
        <dbReference type="ARBA" id="ARBA00022723"/>
    </source>
</evidence>
<feature type="domain" description="FAD-binding FR-type" evidence="8">
    <location>
        <begin position="4"/>
        <end position="106"/>
    </location>
</feature>
<dbReference type="CDD" id="cd00207">
    <property type="entry name" value="fer2"/>
    <property type="match status" value="1"/>
</dbReference>
<organism evidence="9 10">
    <name type="scientific">Stappia indica</name>
    <dbReference type="NCBI Taxonomy" id="538381"/>
    <lineage>
        <taxon>Bacteria</taxon>
        <taxon>Pseudomonadati</taxon>
        <taxon>Pseudomonadota</taxon>
        <taxon>Alphaproteobacteria</taxon>
        <taxon>Hyphomicrobiales</taxon>
        <taxon>Stappiaceae</taxon>
        <taxon>Stappia</taxon>
    </lineage>
</organism>
<dbReference type="PROSITE" id="PS51085">
    <property type="entry name" value="2FE2S_FER_2"/>
    <property type="match status" value="1"/>
</dbReference>
<dbReference type="InterPro" id="IPR017938">
    <property type="entry name" value="Riboflavin_synthase-like_b-brl"/>
</dbReference>
<dbReference type="InterPro" id="IPR039261">
    <property type="entry name" value="FNR_nucleotide-bd"/>
</dbReference>
<dbReference type="GO" id="GO:0051537">
    <property type="term" value="F:2 iron, 2 sulfur cluster binding"/>
    <property type="evidence" value="ECO:0007669"/>
    <property type="project" value="UniProtKB-KW"/>
</dbReference>
<evidence type="ECO:0000259" key="8">
    <source>
        <dbReference type="PROSITE" id="PS51384"/>
    </source>
</evidence>
<keyword evidence="5" id="KW-0408">Iron</keyword>
<keyword evidence="4" id="KW-0560">Oxidoreductase</keyword>
<dbReference type="SUPFAM" id="SSF54292">
    <property type="entry name" value="2Fe-2S ferredoxin-like"/>
    <property type="match status" value="1"/>
</dbReference>
<dbReference type="PRINTS" id="PR00409">
    <property type="entry name" value="PHDIOXRDTASE"/>
</dbReference>
<evidence type="ECO:0000313" key="9">
    <source>
        <dbReference type="EMBL" id="QGZ35397.1"/>
    </source>
</evidence>
<dbReference type="PROSITE" id="PS00197">
    <property type="entry name" value="2FE2S_FER_1"/>
    <property type="match status" value="1"/>
</dbReference>
<keyword evidence="1" id="KW-0285">Flavoprotein</keyword>
<keyword evidence="6" id="KW-0411">Iron-sulfur</keyword>
<dbReference type="PANTHER" id="PTHR47354:SF1">
    <property type="entry name" value="CARNITINE MONOOXYGENASE REDUCTASE SUBUNIT"/>
    <property type="match status" value="1"/>
</dbReference>
<dbReference type="PANTHER" id="PTHR47354">
    <property type="entry name" value="NADH OXIDOREDUCTASE HCR"/>
    <property type="match status" value="1"/>
</dbReference>
<reference evidence="9 10" key="1">
    <citation type="submission" date="2019-12" db="EMBL/GenBank/DDBJ databases">
        <title>The genome of Stappia indica PHM037.</title>
        <authorList>
            <person name="Kacar D."/>
            <person name="Galan B."/>
            <person name="Canedo L."/>
            <person name="Rodriguez P."/>
            <person name="de la Calle F."/>
            <person name="Garcia J.L."/>
        </authorList>
    </citation>
    <scope>NUCLEOTIDE SEQUENCE [LARGE SCALE GENOMIC DNA]</scope>
    <source>
        <strain evidence="9 10">PHM037</strain>
    </source>
</reference>
<dbReference type="InterPro" id="IPR017927">
    <property type="entry name" value="FAD-bd_FR_type"/>
</dbReference>
<dbReference type="SUPFAM" id="SSF63380">
    <property type="entry name" value="Riboflavin synthase domain-like"/>
    <property type="match status" value="1"/>
</dbReference>
<dbReference type="GO" id="GO:0046872">
    <property type="term" value="F:metal ion binding"/>
    <property type="evidence" value="ECO:0007669"/>
    <property type="project" value="UniProtKB-KW"/>
</dbReference>
<dbReference type="CDD" id="cd06185">
    <property type="entry name" value="PDR_like"/>
    <property type="match status" value="1"/>
</dbReference>
<dbReference type="Gene3D" id="2.40.30.10">
    <property type="entry name" value="Translation factors"/>
    <property type="match status" value="1"/>
</dbReference>
<dbReference type="InterPro" id="IPR036010">
    <property type="entry name" value="2Fe-2S_ferredoxin-like_sf"/>
</dbReference>
<dbReference type="SUPFAM" id="SSF52343">
    <property type="entry name" value="Ferredoxin reductase-like, C-terminal NADP-linked domain"/>
    <property type="match status" value="1"/>
</dbReference>
<dbReference type="InterPro" id="IPR006058">
    <property type="entry name" value="2Fe2S_fd_BS"/>
</dbReference>
<dbReference type="InterPro" id="IPR001041">
    <property type="entry name" value="2Fe-2S_ferredoxin-type"/>
</dbReference>
<dbReference type="Proteomes" id="UP000435648">
    <property type="component" value="Chromosome"/>
</dbReference>